<evidence type="ECO:0000313" key="2">
    <source>
        <dbReference type="Proteomes" id="UP000587462"/>
    </source>
</evidence>
<dbReference type="AlphaFoldDB" id="A0A7Y7E6K0"/>
<accession>A0A7Y7E6K0</accession>
<evidence type="ECO:0000313" key="1">
    <source>
        <dbReference type="EMBL" id="NVK77955.1"/>
    </source>
</evidence>
<dbReference type="EMBL" id="JABBXF010000016">
    <property type="protein sequence ID" value="NVK77955.1"/>
    <property type="molecule type" value="Genomic_DNA"/>
</dbReference>
<protein>
    <submittedName>
        <fullName evidence="1">Uncharacterized protein</fullName>
    </submittedName>
</protein>
<name>A0A7Y7E6K0_STRMO</name>
<proteinExistence type="predicted"/>
<organism evidence="1 2">
    <name type="scientific">Streptomyces morookaense</name>
    <name type="common">Streptoverticillium morookaense</name>
    <dbReference type="NCBI Taxonomy" id="1970"/>
    <lineage>
        <taxon>Bacteria</taxon>
        <taxon>Bacillati</taxon>
        <taxon>Actinomycetota</taxon>
        <taxon>Actinomycetes</taxon>
        <taxon>Kitasatosporales</taxon>
        <taxon>Streptomycetaceae</taxon>
        <taxon>Streptomyces</taxon>
    </lineage>
</organism>
<sequence length="77" mass="7490">MDRSLLSTRATLVLLLAVLAGAAVGLLSAFAGEGPARCVLCGFAAAGGALPVANQVIAPDAAGREPGALRTSGDDRG</sequence>
<gene>
    <name evidence="1" type="ORF">HG542_09775</name>
</gene>
<reference evidence="1 2" key="1">
    <citation type="submission" date="2020-04" db="EMBL/GenBank/DDBJ databases">
        <title>Draft Genome Sequence of Streptomyces morookaense DSM 40503, an 8-azaguanine-producing strain.</title>
        <authorList>
            <person name="Qi J."/>
            <person name="Gao J.-M."/>
        </authorList>
    </citation>
    <scope>NUCLEOTIDE SEQUENCE [LARGE SCALE GENOMIC DNA]</scope>
    <source>
        <strain evidence="1 2">DSM 40503</strain>
    </source>
</reference>
<keyword evidence="2" id="KW-1185">Reference proteome</keyword>
<dbReference type="RefSeq" id="WP_171079718.1">
    <property type="nucleotide sequence ID" value="NZ_BNBU01000003.1"/>
</dbReference>
<dbReference type="Proteomes" id="UP000587462">
    <property type="component" value="Unassembled WGS sequence"/>
</dbReference>
<comment type="caution">
    <text evidence="1">The sequence shown here is derived from an EMBL/GenBank/DDBJ whole genome shotgun (WGS) entry which is preliminary data.</text>
</comment>